<evidence type="ECO:0000256" key="7">
    <source>
        <dbReference type="SAM" id="SignalP"/>
    </source>
</evidence>
<proteinExistence type="inferred from homology"/>
<dbReference type="Pfam" id="PF07886">
    <property type="entry name" value="BA14K"/>
    <property type="match status" value="1"/>
</dbReference>
<comment type="subcellular location">
    <subcellularLocation>
        <location evidence="1">Membrane</location>
        <topology evidence="1">Single-pass membrane protein</topology>
    </subcellularLocation>
</comment>
<dbReference type="GO" id="GO:0016020">
    <property type="term" value="C:membrane"/>
    <property type="evidence" value="ECO:0007669"/>
    <property type="project" value="UniProtKB-SubCell"/>
</dbReference>
<dbReference type="RefSeq" id="WP_231813162.1">
    <property type="nucleotide sequence ID" value="NZ_JAJOZR010000004.1"/>
</dbReference>
<dbReference type="AlphaFoldDB" id="A0A9X1NPQ9"/>
<reference evidence="8" key="1">
    <citation type="submission" date="2021-12" db="EMBL/GenBank/DDBJ databases">
        <authorList>
            <person name="Li Y."/>
        </authorList>
    </citation>
    <scope>NUCLEOTIDE SEQUENCE</scope>
    <source>
        <strain evidence="8">DKSPLA3</strain>
    </source>
</reference>
<evidence type="ECO:0000256" key="3">
    <source>
        <dbReference type="ARBA" id="ARBA00020552"/>
    </source>
</evidence>
<evidence type="ECO:0000256" key="4">
    <source>
        <dbReference type="ARBA" id="ARBA00022475"/>
    </source>
</evidence>
<dbReference type="Proteomes" id="UP001139089">
    <property type="component" value="Unassembled WGS sequence"/>
</dbReference>
<keyword evidence="4" id="KW-1003">Cell membrane</keyword>
<dbReference type="GO" id="GO:0030246">
    <property type="term" value="F:carbohydrate binding"/>
    <property type="evidence" value="ECO:0007669"/>
    <property type="project" value="UniProtKB-KW"/>
</dbReference>
<keyword evidence="9" id="KW-1185">Reference proteome</keyword>
<accession>A0A9X1NPQ9</accession>
<dbReference type="EMBL" id="JAJOZR010000004">
    <property type="protein sequence ID" value="MCD7108872.1"/>
    <property type="molecule type" value="Genomic_DNA"/>
</dbReference>
<keyword evidence="4" id="KW-0472">Membrane</keyword>
<evidence type="ECO:0000256" key="1">
    <source>
        <dbReference type="ARBA" id="ARBA00004167"/>
    </source>
</evidence>
<dbReference type="InterPro" id="IPR012413">
    <property type="entry name" value="BA14K"/>
</dbReference>
<keyword evidence="7" id="KW-0732">Signal</keyword>
<sequence length="178" mass="20500">MKKLIIAFVSLVTAFSGIGPVSAMPLAKIEPVQTRNDVQQVRDRVIIRRHGRGDWNRGHWRGHRGDWRGDRAFRTLNGHRDWRGNRGYRYDRRYRDRYYRDGYYGDRGVGLALGGLAAGAILGGALNAPPRYVRPGYTRAYGGSSHVAWCQARYRSYRAYDNSYQPYNGPRRLCNSPY</sequence>
<evidence type="ECO:0000256" key="5">
    <source>
        <dbReference type="ARBA" id="ARBA00022734"/>
    </source>
</evidence>
<keyword evidence="5" id="KW-0430">Lectin</keyword>
<evidence type="ECO:0000256" key="2">
    <source>
        <dbReference type="ARBA" id="ARBA00010270"/>
    </source>
</evidence>
<comment type="caution">
    <text evidence="8">The sequence shown here is derived from an EMBL/GenBank/DDBJ whole genome shotgun (WGS) entry which is preliminary data.</text>
</comment>
<comment type="similarity">
    <text evidence="2">Belongs to the BA14k family.</text>
</comment>
<name>A0A9X1NPQ9_9HYPH</name>
<protein>
    <recommendedName>
        <fullName evidence="3">Lectin-like protein BA14k</fullName>
    </recommendedName>
</protein>
<evidence type="ECO:0000313" key="8">
    <source>
        <dbReference type="EMBL" id="MCD7108872.1"/>
    </source>
</evidence>
<evidence type="ECO:0000256" key="6">
    <source>
        <dbReference type="ARBA" id="ARBA00025321"/>
    </source>
</evidence>
<organism evidence="8 9">
    <name type="scientific">Rhizobium quercicola</name>
    <dbReference type="NCBI Taxonomy" id="2901226"/>
    <lineage>
        <taxon>Bacteria</taxon>
        <taxon>Pseudomonadati</taxon>
        <taxon>Pseudomonadota</taxon>
        <taxon>Alphaproteobacteria</taxon>
        <taxon>Hyphomicrobiales</taxon>
        <taxon>Rhizobiaceae</taxon>
        <taxon>Rhizobium/Agrobacterium group</taxon>
        <taxon>Rhizobium</taxon>
    </lineage>
</organism>
<feature type="chain" id="PRO_5040773850" description="Lectin-like protein BA14k" evidence="7">
    <location>
        <begin position="24"/>
        <end position="178"/>
    </location>
</feature>
<comment type="function">
    <text evidence="6">Has immunoglobulin-binding and hemagglutination properties, and can bind to mannose. Essential for virulence. May be involved in LPS biosynthesis or polysaccharide transport.</text>
</comment>
<gene>
    <name evidence="8" type="ORF">LRX75_07435</name>
</gene>
<feature type="signal peptide" evidence="7">
    <location>
        <begin position="1"/>
        <end position="23"/>
    </location>
</feature>
<evidence type="ECO:0000313" key="9">
    <source>
        <dbReference type="Proteomes" id="UP001139089"/>
    </source>
</evidence>